<dbReference type="InterPro" id="IPR015895">
    <property type="entry name" value="4pyrrol_synth_GluRdtase_N"/>
</dbReference>
<dbReference type="EMBL" id="LNQE01000732">
    <property type="protein sequence ID" value="KUG25261.1"/>
    <property type="molecule type" value="Genomic_DNA"/>
</dbReference>
<evidence type="ECO:0000256" key="6">
    <source>
        <dbReference type="ARBA" id="ARBA00023244"/>
    </source>
</evidence>
<dbReference type="NCBIfam" id="TIGR01035">
    <property type="entry name" value="hemA"/>
    <property type="match status" value="1"/>
</dbReference>
<dbReference type="Pfam" id="PF00745">
    <property type="entry name" value="GlutR_dimer"/>
    <property type="match status" value="1"/>
</dbReference>
<name>A0A0W8FWL0_9ZZZZ</name>
<evidence type="ECO:0000259" key="10">
    <source>
        <dbReference type="Pfam" id="PF05201"/>
    </source>
</evidence>
<dbReference type="PIRSF" id="PIRSF000445">
    <property type="entry name" value="4pyrrol_synth_GluRdtase"/>
    <property type="match status" value="1"/>
</dbReference>
<dbReference type="Pfam" id="PF05201">
    <property type="entry name" value="GlutR_N"/>
    <property type="match status" value="1"/>
</dbReference>
<evidence type="ECO:0000256" key="3">
    <source>
        <dbReference type="ARBA" id="ARBA00012970"/>
    </source>
</evidence>
<dbReference type="SUPFAM" id="SSF51735">
    <property type="entry name" value="NAD(P)-binding Rossmann-fold domains"/>
    <property type="match status" value="1"/>
</dbReference>
<evidence type="ECO:0000256" key="1">
    <source>
        <dbReference type="ARBA" id="ARBA00005059"/>
    </source>
</evidence>
<dbReference type="FunFam" id="3.30.460.30:FF:000001">
    <property type="entry name" value="Glutamyl-tRNA reductase"/>
    <property type="match status" value="1"/>
</dbReference>
<sequence length="440" mass="49840">MNLVGISINHKTAPIDLREALHLSQDEIVDLIPKLKKDLFEDGFILSTCNRTEIFGTPKKSLLHHKELEEFIINHKPVKEIKPEHFTKYFSCAAVKHIFSVASGIDSLIIGDSQILGQLKDAFQKSEDMHFSGSIIKRVFDSAVRVGKRAIKETLIGEGAVTVSYAAVQVVEKIYSNLDKKSALVIGAGETGELAAIHLHDKGIGKISISNRTLEKAELLANKVHGEIIPFTQLKDHLHNFDIIISATSSTDLILTLDDIKSMMKKRKGNTCVIMDIAIPRDIDNKVSELPNVFYHDIDSLKIIVDQNMRKRKSEIPKVESIILEEMTNLFSWYNALDVVPTIKTVREFFDEIRSDELNKIKHKISKEDFEKLEDMTRRMIGRILHNPTIKLRELAESGTHTQEAVIHALILKELFNLEHGRNNGTHFNNEIDGEKFEEI</sequence>
<dbReference type="InterPro" id="IPR036291">
    <property type="entry name" value="NAD(P)-bd_dom_sf"/>
</dbReference>
<keyword evidence="4" id="KW-0521">NADP</keyword>
<feature type="domain" description="Quinate/shikimate 5-dehydrogenase/glutamyl-tRNA reductase" evidence="9">
    <location>
        <begin position="170"/>
        <end position="303"/>
    </location>
</feature>
<dbReference type="HAMAP" id="MF_00087">
    <property type="entry name" value="Glu_tRNA_reductase"/>
    <property type="match status" value="1"/>
</dbReference>
<dbReference type="InterPro" id="IPR018214">
    <property type="entry name" value="GluRdtase_CS"/>
</dbReference>
<dbReference type="InterPro" id="IPR015896">
    <property type="entry name" value="4pyrrol_synth_GluRdtase_dimer"/>
</dbReference>
<evidence type="ECO:0000256" key="5">
    <source>
        <dbReference type="ARBA" id="ARBA00023002"/>
    </source>
</evidence>
<dbReference type="Pfam" id="PF01488">
    <property type="entry name" value="Shikimate_DH"/>
    <property type="match status" value="1"/>
</dbReference>
<dbReference type="GO" id="GO:0019353">
    <property type="term" value="P:protoporphyrinogen IX biosynthetic process from glutamate"/>
    <property type="evidence" value="ECO:0007669"/>
    <property type="project" value="TreeGrafter"/>
</dbReference>
<organism evidence="11">
    <name type="scientific">hydrocarbon metagenome</name>
    <dbReference type="NCBI Taxonomy" id="938273"/>
    <lineage>
        <taxon>unclassified sequences</taxon>
        <taxon>metagenomes</taxon>
        <taxon>ecological metagenomes</taxon>
    </lineage>
</organism>
<evidence type="ECO:0000313" key="11">
    <source>
        <dbReference type="EMBL" id="KUG25261.1"/>
    </source>
</evidence>
<dbReference type="PROSITE" id="PS00747">
    <property type="entry name" value="GLUTR"/>
    <property type="match status" value="1"/>
</dbReference>
<evidence type="ECO:0000259" key="9">
    <source>
        <dbReference type="Pfam" id="PF01488"/>
    </source>
</evidence>
<comment type="similarity">
    <text evidence="2">Belongs to the glutamyl-tRNA reductase family.</text>
</comment>
<keyword evidence="6" id="KW-0627">Porphyrin biosynthesis</keyword>
<comment type="caution">
    <text evidence="11">The sequence shown here is derived from an EMBL/GenBank/DDBJ whole genome shotgun (WGS) entry which is preliminary data.</text>
</comment>
<proteinExistence type="inferred from homology"/>
<comment type="pathway">
    <text evidence="1">Porphyrin-containing compound metabolism; protoporphyrin-IX biosynthesis; 5-aminolevulinate from L-glutamyl-tRNA(Glu): step 1/2.</text>
</comment>
<dbReference type="InterPro" id="IPR006151">
    <property type="entry name" value="Shikm_DH/Glu-tRNA_Rdtase"/>
</dbReference>
<dbReference type="AlphaFoldDB" id="A0A0W8FWL0"/>
<evidence type="ECO:0000256" key="4">
    <source>
        <dbReference type="ARBA" id="ARBA00022857"/>
    </source>
</evidence>
<dbReference type="Gene3D" id="3.40.50.720">
    <property type="entry name" value="NAD(P)-binding Rossmann-like Domain"/>
    <property type="match status" value="1"/>
</dbReference>
<reference evidence="11" key="1">
    <citation type="journal article" date="2015" name="Proc. Natl. Acad. Sci. U.S.A.">
        <title>Networks of energetic and metabolic interactions define dynamics in microbial communities.</title>
        <authorList>
            <person name="Embree M."/>
            <person name="Liu J.K."/>
            <person name="Al-Bassam M.M."/>
            <person name="Zengler K."/>
        </authorList>
    </citation>
    <scope>NUCLEOTIDE SEQUENCE</scope>
</reference>
<protein>
    <recommendedName>
        <fullName evidence="3">glutamyl-tRNA reductase</fullName>
        <ecNumber evidence="3">1.2.1.70</ecNumber>
    </recommendedName>
</protein>
<accession>A0A0W8FWL0</accession>
<feature type="domain" description="Tetrapyrrole biosynthesis glutamyl-tRNA reductase dimerisation" evidence="8">
    <location>
        <begin position="318"/>
        <end position="418"/>
    </location>
</feature>
<dbReference type="SUPFAM" id="SSF69075">
    <property type="entry name" value="Glutamyl tRNA-reductase dimerization domain"/>
    <property type="match status" value="1"/>
</dbReference>
<dbReference type="InterPro" id="IPR036453">
    <property type="entry name" value="GluRdtase_dimer_dom_sf"/>
</dbReference>
<gene>
    <name evidence="11" type="ORF">ASZ90_004917</name>
</gene>
<dbReference type="InterPro" id="IPR036343">
    <property type="entry name" value="GluRdtase_N_sf"/>
</dbReference>
<keyword evidence="5 11" id="KW-0560">Oxidoreductase</keyword>
<dbReference type="Gene3D" id="3.30.460.30">
    <property type="entry name" value="Glutamyl-tRNA reductase, N-terminal domain"/>
    <property type="match status" value="1"/>
</dbReference>
<dbReference type="PANTHER" id="PTHR43013:SF1">
    <property type="entry name" value="GLUTAMYL-TRNA REDUCTASE"/>
    <property type="match status" value="1"/>
</dbReference>
<dbReference type="PANTHER" id="PTHR43013">
    <property type="entry name" value="GLUTAMYL-TRNA REDUCTASE"/>
    <property type="match status" value="1"/>
</dbReference>
<dbReference type="CDD" id="cd05213">
    <property type="entry name" value="NAD_bind_Glutamyl_tRNA_reduct"/>
    <property type="match status" value="1"/>
</dbReference>
<dbReference type="UniPathway" id="UPA00251">
    <property type="reaction ID" value="UER00316"/>
</dbReference>
<dbReference type="GO" id="GO:0008883">
    <property type="term" value="F:glutamyl-tRNA reductase activity"/>
    <property type="evidence" value="ECO:0007669"/>
    <property type="project" value="UniProtKB-EC"/>
</dbReference>
<dbReference type="SUPFAM" id="SSF69742">
    <property type="entry name" value="Glutamyl tRNA-reductase catalytic, N-terminal domain"/>
    <property type="match status" value="1"/>
</dbReference>
<evidence type="ECO:0000256" key="7">
    <source>
        <dbReference type="ARBA" id="ARBA00047464"/>
    </source>
</evidence>
<dbReference type="FunFam" id="3.40.50.720:FF:000031">
    <property type="entry name" value="Glutamyl-tRNA reductase"/>
    <property type="match status" value="1"/>
</dbReference>
<comment type="catalytic activity">
    <reaction evidence="7">
        <text>(S)-4-amino-5-oxopentanoate + tRNA(Glu) + NADP(+) = L-glutamyl-tRNA(Glu) + NADPH + H(+)</text>
        <dbReference type="Rhea" id="RHEA:12344"/>
        <dbReference type="Rhea" id="RHEA-COMP:9663"/>
        <dbReference type="Rhea" id="RHEA-COMP:9680"/>
        <dbReference type="ChEBI" id="CHEBI:15378"/>
        <dbReference type="ChEBI" id="CHEBI:57501"/>
        <dbReference type="ChEBI" id="CHEBI:57783"/>
        <dbReference type="ChEBI" id="CHEBI:58349"/>
        <dbReference type="ChEBI" id="CHEBI:78442"/>
        <dbReference type="ChEBI" id="CHEBI:78520"/>
        <dbReference type="EC" id="1.2.1.70"/>
    </reaction>
</comment>
<evidence type="ECO:0000256" key="2">
    <source>
        <dbReference type="ARBA" id="ARBA00005916"/>
    </source>
</evidence>
<feature type="domain" description="Glutamyl-tRNA reductase N-terminal" evidence="10">
    <location>
        <begin position="6"/>
        <end position="154"/>
    </location>
</feature>
<dbReference type="InterPro" id="IPR000343">
    <property type="entry name" value="4pyrrol_synth_GluRdtase"/>
</dbReference>
<dbReference type="EC" id="1.2.1.70" evidence="3"/>
<dbReference type="GO" id="GO:0050661">
    <property type="term" value="F:NADP binding"/>
    <property type="evidence" value="ECO:0007669"/>
    <property type="project" value="InterPro"/>
</dbReference>
<evidence type="ECO:0000259" key="8">
    <source>
        <dbReference type="Pfam" id="PF00745"/>
    </source>
</evidence>